<dbReference type="AlphaFoldDB" id="A0A3P3XFP8"/>
<dbReference type="InterPro" id="IPR002109">
    <property type="entry name" value="Glutaredoxin"/>
</dbReference>
<name>A0A3P3XFP8_9SPIR</name>
<feature type="domain" description="Glutaredoxin" evidence="1">
    <location>
        <begin position="20"/>
        <end position="83"/>
    </location>
</feature>
<reference evidence="2" key="1">
    <citation type="submission" date="2017-02" db="EMBL/GenBank/DDBJ databases">
        <authorList>
            <person name="Regsiter A."/>
            <person name="William W."/>
        </authorList>
    </citation>
    <scope>NUCLEOTIDE SEQUENCE</scope>
    <source>
        <strain evidence="2">Bib</strain>
    </source>
</reference>
<sequence length="100" mass="11505">MNLQNLPVVAKDGSRADHEIMVYALSTCGFCKRALAFLDAHQFAYRYLYVDLIPIDTKNAIKQELKQRFKENVAFPFAVIDDKKYLIGFIEADWKMTLGV</sequence>
<organism evidence="2">
    <name type="scientific">uncultured spirochete</name>
    <dbReference type="NCBI Taxonomy" id="156406"/>
    <lineage>
        <taxon>Bacteria</taxon>
        <taxon>Pseudomonadati</taxon>
        <taxon>Spirochaetota</taxon>
        <taxon>Spirochaetia</taxon>
        <taxon>Spirochaetales</taxon>
        <taxon>environmental samples</taxon>
    </lineage>
</organism>
<protein>
    <submittedName>
        <fullName evidence="2">Glutaredoxin</fullName>
    </submittedName>
</protein>
<evidence type="ECO:0000313" key="2">
    <source>
        <dbReference type="EMBL" id="SLM09950.1"/>
    </source>
</evidence>
<dbReference type="InterPro" id="IPR036249">
    <property type="entry name" value="Thioredoxin-like_sf"/>
</dbReference>
<proteinExistence type="predicted"/>
<accession>A0A3P3XFP8</accession>
<dbReference type="Pfam" id="PF00462">
    <property type="entry name" value="Glutaredoxin"/>
    <property type="match status" value="1"/>
</dbReference>
<evidence type="ECO:0000259" key="1">
    <source>
        <dbReference type="Pfam" id="PF00462"/>
    </source>
</evidence>
<gene>
    <name evidence="2" type="ORF">SPIROBIBN47_100180</name>
</gene>
<dbReference type="EMBL" id="FWDM01000002">
    <property type="protein sequence ID" value="SLM09950.1"/>
    <property type="molecule type" value="Genomic_DNA"/>
</dbReference>
<dbReference type="SUPFAM" id="SSF52833">
    <property type="entry name" value="Thioredoxin-like"/>
    <property type="match status" value="1"/>
</dbReference>
<dbReference type="Gene3D" id="3.40.30.10">
    <property type="entry name" value="Glutaredoxin"/>
    <property type="match status" value="1"/>
</dbReference>
<dbReference type="PROSITE" id="PS51354">
    <property type="entry name" value="GLUTAREDOXIN_2"/>
    <property type="match status" value="1"/>
</dbReference>